<dbReference type="Pfam" id="PF12833">
    <property type="entry name" value="HTH_18"/>
    <property type="match status" value="1"/>
</dbReference>
<name>A0A402CMC8_RHOWR</name>
<dbReference type="PANTHER" id="PTHR46796:SF6">
    <property type="entry name" value="ARAC SUBFAMILY"/>
    <property type="match status" value="1"/>
</dbReference>
<reference evidence="6 7" key="1">
    <citation type="submission" date="2018-11" db="EMBL/GenBank/DDBJ databases">
        <title>Microbial catabolism of amino acid.</title>
        <authorList>
            <person name="Hibi M."/>
            <person name="Ogawa J."/>
        </authorList>
    </citation>
    <scope>NUCLEOTIDE SEQUENCE [LARGE SCALE GENOMIC DNA]</scope>
    <source>
        <strain evidence="6 7">C31-06</strain>
    </source>
</reference>
<proteinExistence type="predicted"/>
<dbReference type="InterPro" id="IPR018062">
    <property type="entry name" value="HTH_AraC-typ_CS"/>
</dbReference>
<dbReference type="SMART" id="SM00342">
    <property type="entry name" value="HTH_ARAC"/>
    <property type="match status" value="1"/>
</dbReference>
<dbReference type="Pfam" id="PF14525">
    <property type="entry name" value="AraC_binding_2"/>
    <property type="match status" value="1"/>
</dbReference>
<dbReference type="GO" id="GO:0043565">
    <property type="term" value="F:sequence-specific DNA binding"/>
    <property type="evidence" value="ECO:0007669"/>
    <property type="project" value="InterPro"/>
</dbReference>
<feature type="domain" description="HTH araC/xylS-type" evidence="5">
    <location>
        <begin position="232"/>
        <end position="330"/>
    </location>
</feature>
<dbReference type="Proteomes" id="UP000287519">
    <property type="component" value="Unassembled WGS sequence"/>
</dbReference>
<evidence type="ECO:0000256" key="4">
    <source>
        <dbReference type="SAM" id="MobiDB-lite"/>
    </source>
</evidence>
<dbReference type="RefSeq" id="WP_124396218.1">
    <property type="nucleotide sequence ID" value="NZ_BHYM01000100.1"/>
</dbReference>
<evidence type="ECO:0000313" key="6">
    <source>
        <dbReference type="EMBL" id="GCE44659.1"/>
    </source>
</evidence>
<dbReference type="PROSITE" id="PS00041">
    <property type="entry name" value="HTH_ARAC_FAMILY_1"/>
    <property type="match status" value="1"/>
</dbReference>
<keyword evidence="1" id="KW-0805">Transcription regulation</keyword>
<dbReference type="PROSITE" id="PS01124">
    <property type="entry name" value="HTH_ARAC_FAMILY_2"/>
    <property type="match status" value="1"/>
</dbReference>
<dbReference type="EMBL" id="BHYM01000100">
    <property type="protein sequence ID" value="GCE44659.1"/>
    <property type="molecule type" value="Genomic_DNA"/>
</dbReference>
<evidence type="ECO:0000256" key="1">
    <source>
        <dbReference type="ARBA" id="ARBA00023015"/>
    </source>
</evidence>
<dbReference type="OrthoDB" id="9799345at2"/>
<dbReference type="GO" id="GO:0003700">
    <property type="term" value="F:DNA-binding transcription factor activity"/>
    <property type="evidence" value="ECO:0007669"/>
    <property type="project" value="InterPro"/>
</dbReference>
<evidence type="ECO:0000256" key="2">
    <source>
        <dbReference type="ARBA" id="ARBA00023125"/>
    </source>
</evidence>
<protein>
    <submittedName>
        <fullName evidence="6">Transcriptional regulator, AraC family</fullName>
    </submittedName>
</protein>
<evidence type="ECO:0000256" key="3">
    <source>
        <dbReference type="ARBA" id="ARBA00023163"/>
    </source>
</evidence>
<dbReference type="Gene3D" id="1.10.10.60">
    <property type="entry name" value="Homeodomain-like"/>
    <property type="match status" value="1"/>
</dbReference>
<dbReference type="InterPro" id="IPR018060">
    <property type="entry name" value="HTH_AraC"/>
</dbReference>
<dbReference type="InterPro" id="IPR020449">
    <property type="entry name" value="Tscrpt_reg_AraC-type_HTH"/>
</dbReference>
<dbReference type="AlphaFoldDB" id="A0A402CMC8"/>
<dbReference type="PANTHER" id="PTHR46796">
    <property type="entry name" value="HTH-TYPE TRANSCRIPTIONAL ACTIVATOR RHAS-RELATED"/>
    <property type="match status" value="1"/>
</dbReference>
<evidence type="ECO:0000259" key="5">
    <source>
        <dbReference type="PROSITE" id="PS01124"/>
    </source>
</evidence>
<sequence length="330" mass="36311">MSTRDDQGDDAPDGENPPPVNTTPARQEMSGGREWWTDALAETYCEMDPQWESRSGRFEARLSTRQFGDLSLSTVRAHAHSVLRTPAMIGDTDSEDYFLCAVTGGPGRIEQHDRSIWLDKGSFAIIDAGQPFRFDFPQRFEQIVVRVPRPLLLGRMSERDVDRVMAQPVSAASGAGVVVSRFLQQLAALDAAVPDAPAAALSASALDMIVTALADTAGTVSPTQQAHAADLLRAQNLLKTRLHDENLSITEAAAELGISLRYLQKIFQSTGSTPSEWLLQARLERARMILLSTDITISDLASRVGFKDISHFSRSFRTFYGASPGQYRRR</sequence>
<keyword evidence="7" id="KW-1185">Reference proteome</keyword>
<comment type="caution">
    <text evidence="6">The sequence shown here is derived from an EMBL/GenBank/DDBJ whole genome shotgun (WGS) entry which is preliminary data.</text>
</comment>
<gene>
    <name evidence="6" type="ORF">Rhow_000250</name>
</gene>
<keyword evidence="2" id="KW-0238">DNA-binding</keyword>
<keyword evidence="3" id="KW-0804">Transcription</keyword>
<dbReference type="PRINTS" id="PR00032">
    <property type="entry name" value="HTHARAC"/>
</dbReference>
<dbReference type="InterPro" id="IPR035418">
    <property type="entry name" value="AraC-bd_2"/>
</dbReference>
<feature type="region of interest" description="Disordered" evidence="4">
    <location>
        <begin position="1"/>
        <end position="32"/>
    </location>
</feature>
<evidence type="ECO:0000313" key="7">
    <source>
        <dbReference type="Proteomes" id="UP000287519"/>
    </source>
</evidence>
<dbReference type="SUPFAM" id="SSF46689">
    <property type="entry name" value="Homeodomain-like"/>
    <property type="match status" value="1"/>
</dbReference>
<dbReference type="InterPro" id="IPR009057">
    <property type="entry name" value="Homeodomain-like_sf"/>
</dbReference>
<accession>A0A402CMC8</accession>
<dbReference type="InterPro" id="IPR050204">
    <property type="entry name" value="AraC_XylS_family_regulators"/>
</dbReference>
<organism evidence="6 7">
    <name type="scientific">Rhodococcus wratislaviensis</name>
    <name type="common">Tsukamurella wratislaviensis</name>
    <dbReference type="NCBI Taxonomy" id="44752"/>
    <lineage>
        <taxon>Bacteria</taxon>
        <taxon>Bacillati</taxon>
        <taxon>Actinomycetota</taxon>
        <taxon>Actinomycetes</taxon>
        <taxon>Mycobacteriales</taxon>
        <taxon>Nocardiaceae</taxon>
        <taxon>Rhodococcus</taxon>
    </lineage>
</organism>